<gene>
    <name evidence="3" type="ORF">D1832_08035</name>
</gene>
<dbReference type="EMBL" id="QWLM01000007">
    <property type="protein sequence ID" value="RHW45938.1"/>
    <property type="molecule type" value="Genomic_DNA"/>
</dbReference>
<evidence type="ECO:0000313" key="3">
    <source>
        <dbReference type="EMBL" id="RHW45938.1"/>
    </source>
</evidence>
<evidence type="ECO:0000256" key="1">
    <source>
        <dbReference type="SAM" id="Phobius"/>
    </source>
</evidence>
<keyword evidence="1" id="KW-0812">Transmembrane</keyword>
<feature type="transmembrane region" description="Helical" evidence="1">
    <location>
        <begin position="219"/>
        <end position="238"/>
    </location>
</feature>
<name>A0A417Z5M1_9MICO</name>
<feature type="transmembrane region" description="Helical" evidence="1">
    <location>
        <begin position="353"/>
        <end position="371"/>
    </location>
</feature>
<keyword evidence="1" id="KW-0472">Membrane</keyword>
<evidence type="ECO:0000313" key="4">
    <source>
        <dbReference type="Proteomes" id="UP000285376"/>
    </source>
</evidence>
<dbReference type="Pfam" id="PF19053">
    <property type="entry name" value="EccD"/>
    <property type="match status" value="1"/>
</dbReference>
<evidence type="ECO:0000259" key="2">
    <source>
        <dbReference type="Pfam" id="PF19053"/>
    </source>
</evidence>
<dbReference type="Proteomes" id="UP000285376">
    <property type="component" value="Unassembled WGS sequence"/>
</dbReference>
<feature type="domain" description="EccD-like transmembrane" evidence="2">
    <location>
        <begin position="120"/>
        <end position="439"/>
    </location>
</feature>
<feature type="transmembrane region" description="Helical" evidence="1">
    <location>
        <begin position="417"/>
        <end position="439"/>
    </location>
</feature>
<keyword evidence="1" id="KW-1133">Transmembrane helix</keyword>
<reference evidence="3 4" key="1">
    <citation type="submission" date="2018-08" db="EMBL/GenBank/DDBJ databases">
        <title>Whole genome sequence analysis of Dermacoccus abyssi bacteria isolated from Deep Mariana trench Micromonospora spp reveals genes involved in the environmental adaptation and production of secondary metabolites.</title>
        <authorList>
            <person name="Abdel-Mageed W.M."/>
            <person name="Lehri B."/>
            <person name="Nouioui I."/>
            <person name="Goodfellow I."/>
            <person name="Jaspars M."/>
            <person name="Karlyshev A."/>
        </authorList>
    </citation>
    <scope>NUCLEOTIDE SEQUENCE [LARGE SCALE GENOMIC DNA]</scope>
    <source>
        <strain evidence="3 4">MT1.1</strain>
    </source>
</reference>
<proteinExistence type="predicted"/>
<dbReference type="Gene3D" id="3.10.20.90">
    <property type="entry name" value="Phosphatidylinositol 3-kinase Catalytic Subunit, Chain A, domain 1"/>
    <property type="match status" value="1"/>
</dbReference>
<dbReference type="InterPro" id="IPR044049">
    <property type="entry name" value="EccD_transm"/>
</dbReference>
<dbReference type="AlphaFoldDB" id="A0A417Z5M1"/>
<feature type="transmembrane region" description="Helical" evidence="1">
    <location>
        <begin position="377"/>
        <end position="396"/>
    </location>
</feature>
<feature type="transmembrane region" description="Helical" evidence="1">
    <location>
        <begin position="141"/>
        <end position="159"/>
    </location>
</feature>
<feature type="transmembrane region" description="Helical" evidence="1">
    <location>
        <begin position="116"/>
        <end position="135"/>
    </location>
</feature>
<dbReference type="RefSeq" id="WP_118913401.1">
    <property type="nucleotide sequence ID" value="NZ_CBCRVH010000005.1"/>
</dbReference>
<feature type="transmembrane region" description="Helical" evidence="1">
    <location>
        <begin position="294"/>
        <end position="317"/>
    </location>
</feature>
<dbReference type="Pfam" id="PF08817">
    <property type="entry name" value="YukD"/>
    <property type="match status" value="1"/>
</dbReference>
<feature type="transmembrane region" description="Helical" evidence="1">
    <location>
        <begin position="244"/>
        <end position="273"/>
    </location>
</feature>
<protein>
    <recommendedName>
        <fullName evidence="2">EccD-like transmembrane domain-containing protein</fullName>
    </recommendedName>
</protein>
<organism evidence="3 4">
    <name type="scientific">Dermacoccus abyssi</name>
    <dbReference type="NCBI Taxonomy" id="322596"/>
    <lineage>
        <taxon>Bacteria</taxon>
        <taxon>Bacillati</taxon>
        <taxon>Actinomycetota</taxon>
        <taxon>Actinomycetes</taxon>
        <taxon>Micrococcales</taxon>
        <taxon>Dermacoccaceae</taxon>
        <taxon>Dermacoccus</taxon>
    </lineage>
</organism>
<comment type="caution">
    <text evidence="3">The sequence shown here is derived from an EMBL/GenBank/DDBJ whole genome shotgun (WGS) entry which is preliminary data.</text>
</comment>
<feature type="transmembrane region" description="Helical" evidence="1">
    <location>
        <begin position="190"/>
        <end position="207"/>
    </location>
</feature>
<feature type="transmembrane region" description="Helical" evidence="1">
    <location>
        <begin position="323"/>
        <end position="341"/>
    </location>
</feature>
<dbReference type="InterPro" id="IPR024962">
    <property type="entry name" value="YukD-like"/>
</dbReference>
<sequence>MAPTLTRVTVSGVGKNAELLLPSDQPIATILPRLSEIVGDPRRGSDEATRTVLNRMGGPALSERSTLADENIADGAWLYLTSTQDALPEPIVFDVADVVEDELPPLDTENRWSAPGLVSAALGASCFVIALWLLSTWRPEFLGRGAAVLVVVCLLGAAALSRRFTVHSMALCTTALVATGLYAHSVRPDAPHVIILAAAVIGGVQLAREIHRRSYRGAVVLIATIVLVAVTWAGAWRLPVDHRTGAACVGVACAFLLGLAPRIAVALAGLNALDDARSNGATLRRDVVVTVLATAHRALASSLLWFAGSSVVAAAVVTRGVNATWRWDLPLIAAWGILLLLRSRHFPLGIERLPLALTGVVILTLVGAALADHLERSTIDGIVIALLVLAGLISLSGPHLRAPAHVTARGRLLADRIEAGVALLVVPLLVGHFGVYSALTQTFQK</sequence>
<accession>A0A417Z5M1</accession>